<dbReference type="Pfam" id="PF13751">
    <property type="entry name" value="DDE_Tnp_1_6"/>
    <property type="match status" value="1"/>
</dbReference>
<dbReference type="PANTHER" id="PTHR33408:SF2">
    <property type="entry name" value="TRANSPOSASE DDE DOMAIN-CONTAINING PROTEIN"/>
    <property type="match status" value="1"/>
</dbReference>
<dbReference type="PANTHER" id="PTHR33408">
    <property type="entry name" value="TRANSPOSASE"/>
    <property type="match status" value="1"/>
</dbReference>
<dbReference type="Proteomes" id="UP000251853">
    <property type="component" value="Unassembled WGS sequence"/>
</dbReference>
<keyword evidence="3" id="KW-1185">Reference proteome</keyword>
<dbReference type="EMBL" id="UAVW01000003">
    <property type="protein sequence ID" value="SQB10352.1"/>
    <property type="molecule type" value="Genomic_DNA"/>
</dbReference>
<protein>
    <submittedName>
        <fullName evidence="2">Transposase IS4 family protein</fullName>
    </submittedName>
</protein>
<evidence type="ECO:0000313" key="2">
    <source>
        <dbReference type="EMBL" id="SQB10352.1"/>
    </source>
</evidence>
<reference evidence="2 3" key="1">
    <citation type="submission" date="2018-06" db="EMBL/GenBank/DDBJ databases">
        <authorList>
            <consortium name="Pathogen Informatics"/>
            <person name="Doyle S."/>
        </authorList>
    </citation>
    <scope>NUCLEOTIDE SEQUENCE [LARGE SCALE GENOMIC DNA]</scope>
    <source>
        <strain evidence="2 3">NCTC11224</strain>
    </source>
</reference>
<organism evidence="2 3">
    <name type="scientific">Enterocloster clostridioformis</name>
    <dbReference type="NCBI Taxonomy" id="1531"/>
    <lineage>
        <taxon>Bacteria</taxon>
        <taxon>Bacillati</taxon>
        <taxon>Bacillota</taxon>
        <taxon>Clostridia</taxon>
        <taxon>Lachnospirales</taxon>
        <taxon>Lachnospiraceae</taxon>
        <taxon>Enterocloster</taxon>
    </lineage>
</organism>
<sequence>MTQLRNVGGSPFWSWYGFGSRCCFLLSRSGVLAYTGLKVETNTEYTPQGLEMILGRYAFQCRIDEKAFVHGRGHRKTREQRYYEKLKEYTEKLKEYVKKIRICGPERNSYSKTDHDATFMRMKKDYMGNDQLLPAYNIQIGAADEYIAVIDVKQYRSDMDCFVPLMEKFRELYGFYPKYPVADAGYGSYNNYIYCQEHGMEKYMKFPMYKKETKDKEYHENPFRAVNFKPGPDGTLMCPWGKKFHFAYRKAVKGNRYGRQEEYYTCEDCGGCPYKEQCKKTDKNRMVCMNRELSCMHQEVVENLESIQGALLRMNRSIQAEGTFGIIKYDQWYKRVVRRKLNRVSLEIYLVSIGHNLYKFRNKKKRAAVAA</sequence>
<proteinExistence type="predicted"/>
<dbReference type="InterPro" id="IPR025668">
    <property type="entry name" value="Tnp_DDE_dom"/>
</dbReference>
<evidence type="ECO:0000259" key="1">
    <source>
        <dbReference type="Pfam" id="PF13751"/>
    </source>
</evidence>
<dbReference type="AlphaFoldDB" id="A0A2X2TWW7"/>
<name>A0A2X2TWW7_9FIRM</name>
<feature type="domain" description="Transposase DDE" evidence="1">
    <location>
        <begin position="237"/>
        <end position="360"/>
    </location>
</feature>
<evidence type="ECO:0000313" key="3">
    <source>
        <dbReference type="Proteomes" id="UP000251853"/>
    </source>
</evidence>
<gene>
    <name evidence="2" type="ORF">NCTC11224_01671</name>
</gene>
<accession>A0A2X2TWW7</accession>